<dbReference type="SUPFAM" id="SSF53067">
    <property type="entry name" value="Actin-like ATPase domain"/>
    <property type="match status" value="2"/>
</dbReference>
<sequence>MDELQGLVIDNGSLMIKAGFTGDDAPKAVFPSVVRRPRHKNVMVGMGQYDLYIGEEAQTKRAMLKLTYPIEKGIVTNWDDMEKIWHQTFFTKLRVAPEEHQVLHTESLFNPKSNREKICQIMFETFNVCATYLIPSHILNLYTSGRLNGCSVDMGSDISCCCITEGKIEKNTISNFNCGGQELTNFLQGLLSVRGYSFTTSAEREIARDIKESLCFCLTNKKKENLRIDELIKSSSSSNEEEKKYIKNYELPDGQTIQIGRERFLSTELLFRSKNEILEITGLKTNKFFNNETEKQKEQEKEKEKENEQEKEQEQEKENEYSTLPEMVYKSIKNGSTENQNEMFQNIVLGGGNSKFEGIQERLNTEINAFWAENPPKIKVIAPPERKYSTWIGGSIMTSLSTFENKWLTKDEYDENGPIIIHTKCNDFN</sequence>
<evidence type="ECO:0000256" key="2">
    <source>
        <dbReference type="SAM" id="MobiDB-lite"/>
    </source>
</evidence>
<organism evidence="3 4">
    <name type="scientific">Anaeramoeba flamelloides</name>
    <dbReference type="NCBI Taxonomy" id="1746091"/>
    <lineage>
        <taxon>Eukaryota</taxon>
        <taxon>Metamonada</taxon>
        <taxon>Anaeramoebidae</taxon>
        <taxon>Anaeramoeba</taxon>
    </lineage>
</organism>
<evidence type="ECO:0000313" key="4">
    <source>
        <dbReference type="Proteomes" id="UP001150062"/>
    </source>
</evidence>
<dbReference type="Gene3D" id="3.30.420.40">
    <property type="match status" value="4"/>
</dbReference>
<feature type="region of interest" description="Disordered" evidence="2">
    <location>
        <begin position="291"/>
        <end position="322"/>
    </location>
</feature>
<comment type="similarity">
    <text evidence="1">Belongs to the actin family.</text>
</comment>
<dbReference type="Proteomes" id="UP001150062">
    <property type="component" value="Unassembled WGS sequence"/>
</dbReference>
<proteinExistence type="inferred from homology"/>
<reference evidence="3" key="1">
    <citation type="submission" date="2022-08" db="EMBL/GenBank/DDBJ databases">
        <title>Novel sulfate-reducing endosymbionts in the free-living metamonad Anaeramoeba.</title>
        <authorList>
            <person name="Jerlstrom-Hultqvist J."/>
            <person name="Cepicka I."/>
            <person name="Gallot-Lavallee L."/>
            <person name="Salas-Leiva D."/>
            <person name="Curtis B.A."/>
            <person name="Zahonova K."/>
            <person name="Pipaliya S."/>
            <person name="Dacks J."/>
            <person name="Roger A.J."/>
        </authorList>
    </citation>
    <scope>NUCLEOTIDE SEQUENCE</scope>
    <source>
        <strain evidence="3">Schooner1</strain>
    </source>
</reference>
<dbReference type="InterPro" id="IPR043129">
    <property type="entry name" value="ATPase_NBD"/>
</dbReference>
<dbReference type="Gene3D" id="3.90.640.10">
    <property type="entry name" value="Actin, Chain A, domain 4"/>
    <property type="match status" value="2"/>
</dbReference>
<dbReference type="SMART" id="SM00268">
    <property type="entry name" value="ACTIN"/>
    <property type="match status" value="1"/>
</dbReference>
<keyword evidence="4" id="KW-1185">Reference proteome</keyword>
<dbReference type="Pfam" id="PF00022">
    <property type="entry name" value="Actin"/>
    <property type="match status" value="1"/>
</dbReference>
<dbReference type="InterPro" id="IPR004000">
    <property type="entry name" value="Actin"/>
</dbReference>
<dbReference type="EMBL" id="JAOAOG010000276">
    <property type="protein sequence ID" value="KAJ6233646.1"/>
    <property type="molecule type" value="Genomic_DNA"/>
</dbReference>
<dbReference type="PRINTS" id="PR00190">
    <property type="entry name" value="ACTIN"/>
</dbReference>
<comment type="caution">
    <text evidence="3">The sequence shown here is derived from an EMBL/GenBank/DDBJ whole genome shotgun (WGS) entry which is preliminary data.</text>
</comment>
<feature type="compositionally biased region" description="Basic and acidic residues" evidence="2">
    <location>
        <begin position="292"/>
        <end position="320"/>
    </location>
</feature>
<accession>A0ABQ8XM28</accession>
<evidence type="ECO:0000313" key="3">
    <source>
        <dbReference type="EMBL" id="KAJ6233646.1"/>
    </source>
</evidence>
<evidence type="ECO:0000256" key="1">
    <source>
        <dbReference type="RuleBase" id="RU000487"/>
    </source>
</evidence>
<dbReference type="PANTHER" id="PTHR11937">
    <property type="entry name" value="ACTIN"/>
    <property type="match status" value="1"/>
</dbReference>
<gene>
    <name evidence="3" type="ORF">M0813_29954</name>
</gene>
<protein>
    <submittedName>
        <fullName evidence="3">Actin-42a</fullName>
    </submittedName>
</protein>
<name>A0ABQ8XM28_9EUKA</name>